<keyword evidence="3" id="KW-0472">Membrane</keyword>
<keyword evidence="6" id="KW-1185">Reference proteome</keyword>
<comment type="subcellular location">
    <subcellularLocation>
        <location evidence="1">Nucleus</location>
    </subcellularLocation>
</comment>
<dbReference type="GO" id="GO:0003677">
    <property type="term" value="F:DNA binding"/>
    <property type="evidence" value="ECO:0007669"/>
    <property type="project" value="InterPro"/>
</dbReference>
<proteinExistence type="predicted"/>
<dbReference type="AlphaFoldDB" id="A0AAW0PFD0"/>
<dbReference type="GO" id="GO:0005634">
    <property type="term" value="C:nucleus"/>
    <property type="evidence" value="ECO:0007669"/>
    <property type="project" value="UniProtKB-SubCell"/>
</dbReference>
<dbReference type="EMBL" id="JBBPFD010000006">
    <property type="protein sequence ID" value="KAK7922817.1"/>
    <property type="molecule type" value="Genomic_DNA"/>
</dbReference>
<evidence type="ECO:0000313" key="5">
    <source>
        <dbReference type="EMBL" id="KAK7922817.1"/>
    </source>
</evidence>
<dbReference type="PROSITE" id="PS51031">
    <property type="entry name" value="BESS"/>
    <property type="match status" value="1"/>
</dbReference>
<organism evidence="5 6">
    <name type="scientific">Mugilogobius chulae</name>
    <name type="common">yellowstripe goby</name>
    <dbReference type="NCBI Taxonomy" id="88201"/>
    <lineage>
        <taxon>Eukaryota</taxon>
        <taxon>Metazoa</taxon>
        <taxon>Chordata</taxon>
        <taxon>Craniata</taxon>
        <taxon>Vertebrata</taxon>
        <taxon>Euteleostomi</taxon>
        <taxon>Actinopterygii</taxon>
        <taxon>Neopterygii</taxon>
        <taxon>Teleostei</taxon>
        <taxon>Neoteleostei</taxon>
        <taxon>Acanthomorphata</taxon>
        <taxon>Gobiaria</taxon>
        <taxon>Gobiiformes</taxon>
        <taxon>Gobioidei</taxon>
        <taxon>Gobiidae</taxon>
        <taxon>Gobionellinae</taxon>
        <taxon>Mugilogobius</taxon>
    </lineage>
</organism>
<evidence type="ECO:0000256" key="1">
    <source>
        <dbReference type="PROSITE-ProRule" id="PRU00371"/>
    </source>
</evidence>
<evidence type="ECO:0000313" key="6">
    <source>
        <dbReference type="Proteomes" id="UP001460270"/>
    </source>
</evidence>
<dbReference type="Proteomes" id="UP001460270">
    <property type="component" value="Unassembled WGS sequence"/>
</dbReference>
<protein>
    <recommendedName>
        <fullName evidence="4">BESS domain-containing protein</fullName>
    </recommendedName>
</protein>
<evidence type="ECO:0000259" key="4">
    <source>
        <dbReference type="PROSITE" id="PS51031"/>
    </source>
</evidence>
<evidence type="ECO:0000256" key="2">
    <source>
        <dbReference type="SAM" id="MobiDB-lite"/>
    </source>
</evidence>
<name>A0AAW0PFD0_9GOBI</name>
<reference evidence="6" key="1">
    <citation type="submission" date="2024-04" db="EMBL/GenBank/DDBJ databases">
        <title>Salinicola lusitanus LLJ914,a marine bacterium isolated from the Okinawa Trough.</title>
        <authorList>
            <person name="Li J."/>
        </authorList>
    </citation>
    <scope>NUCLEOTIDE SEQUENCE [LARGE SCALE GENOMIC DNA]</scope>
</reference>
<feature type="region of interest" description="Disordered" evidence="2">
    <location>
        <begin position="113"/>
        <end position="134"/>
    </location>
</feature>
<keyword evidence="3" id="KW-1133">Transmembrane helix</keyword>
<keyword evidence="3" id="KW-0812">Transmembrane</keyword>
<dbReference type="InterPro" id="IPR004210">
    <property type="entry name" value="BESS_motif"/>
</dbReference>
<keyword evidence="1" id="KW-0539">Nucleus</keyword>
<comment type="caution">
    <text evidence="5">The sequence shown here is derived from an EMBL/GenBank/DDBJ whole genome shotgun (WGS) entry which is preliminary data.</text>
</comment>
<accession>A0AAW0PFD0</accession>
<gene>
    <name evidence="5" type="ORF">WMY93_009719</name>
</gene>
<feature type="transmembrane region" description="Helical" evidence="3">
    <location>
        <begin position="86"/>
        <end position="107"/>
    </location>
</feature>
<evidence type="ECO:0000256" key="3">
    <source>
        <dbReference type="SAM" id="Phobius"/>
    </source>
</evidence>
<sequence length="156" mass="17929">MLQEPQRPYVPDDEKDESYHFALSIVPMLHRLDNERRQEAKINIINMLHNFNSSTQPQPLPPASAPFEAYTAPPGEPFDKKRCKCLLFLVFPGVQVLWVLSVLLSAWNKGSVRTSQKRGLPPAPAPSRPASETLEDYKVRVKKLEEIIKRKPWRTK</sequence>
<feature type="domain" description="BESS" evidence="4">
    <location>
        <begin position="15"/>
        <end position="54"/>
    </location>
</feature>